<gene>
    <name evidence="1" type="ORF">LCGC14_2541420</name>
</gene>
<proteinExistence type="predicted"/>
<dbReference type="AlphaFoldDB" id="A0A0F9BDE9"/>
<accession>A0A0F9BDE9</accession>
<protein>
    <submittedName>
        <fullName evidence="1">Uncharacterized protein</fullName>
    </submittedName>
</protein>
<reference evidence="1" key="1">
    <citation type="journal article" date="2015" name="Nature">
        <title>Complex archaea that bridge the gap between prokaryotes and eukaryotes.</title>
        <authorList>
            <person name="Spang A."/>
            <person name="Saw J.H."/>
            <person name="Jorgensen S.L."/>
            <person name="Zaremba-Niedzwiedzka K."/>
            <person name="Martijn J."/>
            <person name="Lind A.E."/>
            <person name="van Eijk R."/>
            <person name="Schleper C."/>
            <person name="Guy L."/>
            <person name="Ettema T.J."/>
        </authorList>
    </citation>
    <scope>NUCLEOTIDE SEQUENCE</scope>
</reference>
<sequence length="135" mass="15767">MTEGFFIYATINEDKQKFDIRGVNENSVFIYNKKTGCHFCQHRHEKGKLIDYITNKRRSESDSLCPECNGVNTSIKPLSLIQQTFQYRNETLDSFFLKALNSPPDWTAESRLHASMYGDFYVENVLRWYDCNGDA</sequence>
<dbReference type="EMBL" id="LAZR01041484">
    <property type="protein sequence ID" value="KKL11872.1"/>
    <property type="molecule type" value="Genomic_DNA"/>
</dbReference>
<organism evidence="1">
    <name type="scientific">marine sediment metagenome</name>
    <dbReference type="NCBI Taxonomy" id="412755"/>
    <lineage>
        <taxon>unclassified sequences</taxon>
        <taxon>metagenomes</taxon>
        <taxon>ecological metagenomes</taxon>
    </lineage>
</organism>
<name>A0A0F9BDE9_9ZZZZ</name>
<evidence type="ECO:0000313" key="1">
    <source>
        <dbReference type="EMBL" id="KKL11872.1"/>
    </source>
</evidence>
<comment type="caution">
    <text evidence="1">The sequence shown here is derived from an EMBL/GenBank/DDBJ whole genome shotgun (WGS) entry which is preliminary data.</text>
</comment>